<reference evidence="2 3" key="1">
    <citation type="submission" date="2023-01" db="EMBL/GenBank/DDBJ databases">
        <title>Vibrio sp. KJ40-1 sp.nov, isolated from marine algae.</title>
        <authorList>
            <person name="Butt M."/>
            <person name="Kim J.M.J."/>
            <person name="Jeon C.O.C."/>
        </authorList>
    </citation>
    <scope>NUCLEOTIDE SEQUENCE [LARGE SCALE GENOMIC DNA]</scope>
    <source>
        <strain evidence="2 3">KJ40-1</strain>
    </source>
</reference>
<feature type="domain" description="NAD-dependent epimerase/dehydratase" evidence="1">
    <location>
        <begin position="97"/>
        <end position="220"/>
    </location>
</feature>
<dbReference type="Gene3D" id="3.40.50.720">
    <property type="entry name" value="NAD(P)-binding Rossmann-like Domain"/>
    <property type="match status" value="1"/>
</dbReference>
<evidence type="ECO:0000313" key="3">
    <source>
        <dbReference type="Proteomes" id="UP001210678"/>
    </source>
</evidence>
<dbReference type="InterPro" id="IPR036291">
    <property type="entry name" value="NAD(P)-bd_dom_sf"/>
</dbReference>
<sequence>MTSIAIIGAGWLGFPLTQRLDSMDKPVFATRTSTERLRELEALSIPCFALRLDSHIPTADPFVTEQFQARDIRTVIGVFPPGFRKGEGEAYAIRWQSLINSAKEAGVEKIIMVSSTSVYPNTNEVMNENDASLSLAKSNNHFSENAQIMLTAEQSLIDSGIEYAILRCSGLFGPNRHPARFVNKMRSVSKVAPVNMVHLQDVINAVIFSLTEVHNQVVNVTSPNTVTKYEFYNQAIQHYHDELTLPKLNNEPAKKISSDKLLQLGFTFTYENVVDGLKHY</sequence>
<comment type="caution">
    <text evidence="2">The sequence shown here is derived from an EMBL/GenBank/DDBJ whole genome shotgun (WGS) entry which is preliminary data.</text>
</comment>
<dbReference type="PANTHER" id="PTHR43162">
    <property type="match status" value="1"/>
</dbReference>
<dbReference type="SUPFAM" id="SSF51735">
    <property type="entry name" value="NAD(P)-binding Rossmann-fold domains"/>
    <property type="match status" value="1"/>
</dbReference>
<dbReference type="PANTHER" id="PTHR43162:SF1">
    <property type="entry name" value="PRESTALK A DIFFERENTIATION PROTEIN A"/>
    <property type="match status" value="1"/>
</dbReference>
<accession>A0ABT4YPY9</accession>
<dbReference type="InterPro" id="IPR051604">
    <property type="entry name" value="Ergot_Alk_Oxidoreductase"/>
</dbReference>
<keyword evidence="3" id="KW-1185">Reference proteome</keyword>
<evidence type="ECO:0000313" key="2">
    <source>
        <dbReference type="EMBL" id="MDB1123622.1"/>
    </source>
</evidence>
<dbReference type="Proteomes" id="UP001210678">
    <property type="component" value="Unassembled WGS sequence"/>
</dbReference>
<evidence type="ECO:0000259" key="1">
    <source>
        <dbReference type="Pfam" id="PF01370"/>
    </source>
</evidence>
<name>A0ABT4YPY9_9VIBR</name>
<dbReference type="EMBL" id="JAQLOI010000001">
    <property type="protein sequence ID" value="MDB1123622.1"/>
    <property type="molecule type" value="Genomic_DNA"/>
</dbReference>
<dbReference type="InterPro" id="IPR001509">
    <property type="entry name" value="Epimerase_deHydtase"/>
</dbReference>
<organism evidence="2 3">
    <name type="scientific">Vibrio algarum</name>
    <dbReference type="NCBI Taxonomy" id="3020714"/>
    <lineage>
        <taxon>Bacteria</taxon>
        <taxon>Pseudomonadati</taxon>
        <taxon>Pseudomonadota</taxon>
        <taxon>Gammaproteobacteria</taxon>
        <taxon>Vibrionales</taxon>
        <taxon>Vibrionaceae</taxon>
        <taxon>Vibrio</taxon>
    </lineage>
</organism>
<proteinExistence type="predicted"/>
<protein>
    <submittedName>
        <fullName evidence="2">NAD-dependent epimerase/dehydratase family protein</fullName>
    </submittedName>
</protein>
<gene>
    <name evidence="2" type="ORF">PGX00_08075</name>
</gene>
<dbReference type="RefSeq" id="WP_272135113.1">
    <property type="nucleotide sequence ID" value="NZ_JAQLOI010000001.1"/>
</dbReference>
<dbReference type="Pfam" id="PF01370">
    <property type="entry name" value="Epimerase"/>
    <property type="match status" value="1"/>
</dbReference>